<sequence length="435" mass="45406">MALKQIDQDTIQPDGKRGLPGRTAFIIVNENTAEAEQRLAALEGGSGGVSAAITALQSGLADEAQTRAELDDELRTRIDAEQIARQTDDEALAASIDRIPGKNRLINGDFRVWQRGTSFGAAVYTADRWYFNAGGVGSPNLSRNPIALGSAGLKAPAYAKVSYGAVTDGANHFVVFEQRIEGVQNFAGETATVSFNVFNAGAAGRQIAIEIQQAFGAGGSATVTGIGVAKYTLAAGLNTVTHTVAVPSLAGKTAGENNALVLTLWATGGSAFNSRNGALGAQVGDVYFTGFQMELGGTATGPEWRPYATELALCQRYYEKSFDIDTAPVNNSTTSPSIPIHHGVAFAGGLVHVHVDFKVSKRVKPAIAIFSSNANNSASGMPSGYINGAWTLSTEKNIDAAASGQNVFQVFYAVPGAAAPGSYLSSFQWTADAEI</sequence>
<accession>A0ABW7D3I0</accession>
<comment type="caution">
    <text evidence="1">The sequence shown here is derived from an EMBL/GenBank/DDBJ whole genome shotgun (WGS) entry which is preliminary data.</text>
</comment>
<evidence type="ECO:0000313" key="1">
    <source>
        <dbReference type="EMBL" id="MFG6111117.1"/>
    </source>
</evidence>
<organism evidence="1 2">
    <name type="scientific">Stenotrophomonas nematodicola</name>
    <dbReference type="NCBI Taxonomy" id="2656746"/>
    <lineage>
        <taxon>Bacteria</taxon>
        <taxon>Pseudomonadati</taxon>
        <taxon>Pseudomonadota</taxon>
        <taxon>Gammaproteobacteria</taxon>
        <taxon>Lysobacterales</taxon>
        <taxon>Lysobacteraceae</taxon>
        <taxon>Stenotrophomonas</taxon>
    </lineage>
</organism>
<keyword evidence="2" id="KW-1185">Reference proteome</keyword>
<reference evidence="1 2" key="1">
    <citation type="submission" date="2024-09" db="EMBL/GenBank/DDBJ databases">
        <authorList>
            <consortium name="All-Russian atlas of soil microorganisms"/>
            <consortium name="as a basis for the search for new antimicrobial producers and enzymes with unique properties"/>
            <person name="Sokolova E.A."/>
            <person name="Voronina E.N."/>
        </authorList>
    </citation>
    <scope>NUCLEOTIDE SEQUENCE [LARGE SCALE GENOMIC DNA]</scope>
    <source>
        <strain evidence="1 2">AF-22b-331.1</strain>
    </source>
</reference>
<dbReference type="EMBL" id="JBHGCJ010000017">
    <property type="protein sequence ID" value="MFG6111117.1"/>
    <property type="molecule type" value="Genomic_DNA"/>
</dbReference>
<protein>
    <submittedName>
        <fullName evidence="1">Uncharacterized protein</fullName>
    </submittedName>
</protein>
<proteinExistence type="predicted"/>
<name>A0ABW7D3I0_9GAMM</name>
<dbReference type="RefSeq" id="WP_394164487.1">
    <property type="nucleotide sequence ID" value="NZ_JBHGCJ010000017.1"/>
</dbReference>
<dbReference type="Proteomes" id="UP001605261">
    <property type="component" value="Unassembled WGS sequence"/>
</dbReference>
<evidence type="ECO:0000313" key="2">
    <source>
        <dbReference type="Proteomes" id="UP001605261"/>
    </source>
</evidence>
<gene>
    <name evidence="1" type="ORF">ACEU0G_001006</name>
</gene>